<sequence length="135" mass="14828">MHTSTFCKKPILYSVLLLITSTDASIKPRDTRIVHNPSVINPNADTIWHAGSSVTITWDTSTVPLGNKSKGKVVLGYLEKGKSDEHLDIEHPLAENFYIEDGFVQITAPDVSPRNDYIVVLFGDSGNKSPAFTIT</sequence>
<organism>
    <name type="scientific">Serpula lacrymans var. lacrymans (strain S7.9)</name>
    <name type="common">Dry rot fungus</name>
    <dbReference type="NCBI Taxonomy" id="578457"/>
    <lineage>
        <taxon>Eukaryota</taxon>
        <taxon>Fungi</taxon>
        <taxon>Dikarya</taxon>
        <taxon>Basidiomycota</taxon>
        <taxon>Agaricomycotina</taxon>
        <taxon>Agaricomycetes</taxon>
        <taxon>Agaricomycetidae</taxon>
        <taxon>Boletales</taxon>
        <taxon>Coniophorineae</taxon>
        <taxon>Serpulaceae</taxon>
        <taxon>Serpula</taxon>
    </lineage>
</organism>
<protein>
    <recommendedName>
        <fullName evidence="3">Yeast cell wall synthesis Kre9/Knh1-like N-terminal domain-containing protein</fullName>
    </recommendedName>
</protein>
<dbReference type="RefSeq" id="XP_007319689.1">
    <property type="nucleotide sequence ID" value="XM_007319627.1"/>
</dbReference>
<reference evidence="4" key="1">
    <citation type="submission" date="2011-04" db="EMBL/GenBank/DDBJ databases">
        <title>Evolution of plant cell wall degrading machinery underlies the functional diversity of forest fungi.</title>
        <authorList>
            <consortium name="US DOE Joint Genome Institute (JGI-PGF)"/>
            <person name="Eastwood D.C."/>
            <person name="Floudas D."/>
            <person name="Binder M."/>
            <person name="Majcherczyk A."/>
            <person name="Schneider P."/>
            <person name="Aerts A."/>
            <person name="Asiegbu F.O."/>
            <person name="Baker S.E."/>
            <person name="Barry K."/>
            <person name="Bendiksby M."/>
            <person name="Blumentritt M."/>
            <person name="Coutinho P.M."/>
            <person name="Cullen D."/>
            <person name="Cullen D."/>
            <person name="Gathman A."/>
            <person name="Goodell B."/>
            <person name="Henrissat B."/>
            <person name="Ihrmark K."/>
            <person name="Kauserud H."/>
            <person name="Kohler A."/>
            <person name="LaButti K."/>
            <person name="Lapidus A."/>
            <person name="Lavin J.L."/>
            <person name="Lee Y.-H."/>
            <person name="Lindquist E."/>
            <person name="Lilly W."/>
            <person name="Lucas S."/>
            <person name="Morin E."/>
            <person name="Murat C."/>
            <person name="Oguiza J.A."/>
            <person name="Park J."/>
            <person name="Pisabarro A.G."/>
            <person name="Riley R."/>
            <person name="Rosling A."/>
            <person name="Salamov A."/>
            <person name="Schmidt O."/>
            <person name="Schmutz J."/>
            <person name="Skrede I."/>
            <person name="Stenlid J."/>
            <person name="Wiebenga A."/>
            <person name="Xie X."/>
            <person name="Kues U."/>
            <person name="Hibbett D.S."/>
            <person name="Hoffmeister D."/>
            <person name="Hogberg N."/>
            <person name="Martin F."/>
            <person name="Grigoriev I.V."/>
            <person name="Watkinson S.C."/>
        </authorList>
    </citation>
    <scope>NUCLEOTIDE SEQUENCE</scope>
    <source>
        <strain evidence="4">S7.9</strain>
    </source>
</reference>
<dbReference type="KEGG" id="sla:SERLADRAFT_416212"/>
<dbReference type="AlphaFoldDB" id="F8NZA7"/>
<feature type="signal peptide" evidence="2">
    <location>
        <begin position="1"/>
        <end position="26"/>
    </location>
</feature>
<dbReference type="InterPro" id="IPR018466">
    <property type="entry name" value="Kre9/Knh1-like_N"/>
</dbReference>
<proteinExistence type="predicted"/>
<dbReference type="GeneID" id="18813458"/>
<keyword evidence="1 2" id="KW-0732">Signal</keyword>
<dbReference type="Proteomes" id="UP000008064">
    <property type="component" value="Unassembled WGS sequence"/>
</dbReference>
<evidence type="ECO:0000259" key="3">
    <source>
        <dbReference type="Pfam" id="PF10342"/>
    </source>
</evidence>
<evidence type="ECO:0000256" key="2">
    <source>
        <dbReference type="SAM" id="SignalP"/>
    </source>
</evidence>
<name>F8NZA7_SERL9</name>
<dbReference type="HOGENOM" id="CLU_083660_2_1_1"/>
<feature type="chain" id="PRO_5003381916" description="Yeast cell wall synthesis Kre9/Knh1-like N-terminal domain-containing protein" evidence="2">
    <location>
        <begin position="27"/>
        <end position="135"/>
    </location>
</feature>
<dbReference type="EMBL" id="GL945435">
    <property type="protein sequence ID" value="EGO23927.1"/>
    <property type="molecule type" value="Genomic_DNA"/>
</dbReference>
<gene>
    <name evidence="4" type="ORF">SERLADRAFT_416212</name>
</gene>
<accession>F8NZA7</accession>
<evidence type="ECO:0000313" key="4">
    <source>
        <dbReference type="EMBL" id="EGO23927.1"/>
    </source>
</evidence>
<dbReference type="Pfam" id="PF10342">
    <property type="entry name" value="Kre9_KNH"/>
    <property type="match status" value="1"/>
</dbReference>
<dbReference type="OrthoDB" id="2339190at2759"/>
<feature type="domain" description="Yeast cell wall synthesis Kre9/Knh1-like N-terminal" evidence="3">
    <location>
        <begin position="41"/>
        <end position="133"/>
    </location>
</feature>
<evidence type="ECO:0000256" key="1">
    <source>
        <dbReference type="ARBA" id="ARBA00022729"/>
    </source>
</evidence>